<dbReference type="Proteomes" id="UP000241690">
    <property type="component" value="Unassembled WGS sequence"/>
</dbReference>
<dbReference type="GO" id="GO:0008270">
    <property type="term" value="F:zinc ion binding"/>
    <property type="evidence" value="ECO:0007669"/>
    <property type="project" value="UniProtKB-KW"/>
</dbReference>
<dbReference type="RefSeq" id="XP_024769142.1">
    <property type="nucleotide sequence ID" value="XM_024921142.1"/>
</dbReference>
<sequence>MPDAHLGVEAESYMMDVPHVAPWVQPNNDSDLLFNPGKMNQPIFDVDIGVVDPLSQTCCPNLTPELPSVWDDSLMGFDGSGNWYNAEYSEMTSPSSQAESIDLTDASLSPTLGPTTPGLAGPCRELCENRDFSGSDWTAHITTNNEFENKLTEYINCLTANNMSIDDLLAVLKNNLVTETLTNDISYDQGINNITSAFTINQHRSNDTTLGNYMAKYPQDMGWGSIMPVDPEMRTEPAPFNADDDNFDDEVENSSTISFNDPSSDVNPFGEHRPGYRWCCDEWKKHDGNFKKHLNTHYKQVPCEAGCSERFADNKARNRHYWVSHKKYAKKKKIPNEKCFCEPCDKSFSRRDNFRRHVGKHHSKESEVETEKWVIDDNHEIVKGESDEYAEVCCLKDTE</sequence>
<evidence type="ECO:0000259" key="2">
    <source>
        <dbReference type="PROSITE" id="PS50157"/>
    </source>
</evidence>
<name>A0A2T3ZXC7_TRIHA</name>
<dbReference type="Gene3D" id="3.30.160.60">
    <property type="entry name" value="Classic Zinc Finger"/>
    <property type="match status" value="1"/>
</dbReference>
<gene>
    <name evidence="3" type="ORF">M431DRAFT_543110</name>
</gene>
<keyword evidence="1" id="KW-0479">Metal-binding</keyword>
<keyword evidence="1" id="KW-0862">Zinc</keyword>
<feature type="domain" description="C2H2-type" evidence="2">
    <location>
        <begin position="339"/>
        <end position="367"/>
    </location>
</feature>
<reference evidence="3 4" key="1">
    <citation type="submission" date="2016-07" db="EMBL/GenBank/DDBJ databases">
        <title>Multiple horizontal gene transfer events from other fungi enriched the ability of initially mycotrophic Trichoderma (Ascomycota) to feed on dead plant biomass.</title>
        <authorList>
            <consortium name="DOE Joint Genome Institute"/>
            <person name="Aerts A."/>
            <person name="Atanasova L."/>
            <person name="Chenthamara K."/>
            <person name="Zhang J."/>
            <person name="Grujic M."/>
            <person name="Henrissat B."/>
            <person name="Kuo A."/>
            <person name="Salamov A."/>
            <person name="Lipzen A."/>
            <person name="Labutti K."/>
            <person name="Barry K."/>
            <person name="Miao Y."/>
            <person name="Rahimi M.J."/>
            <person name="Shen Q."/>
            <person name="Grigoriev I.V."/>
            <person name="Kubicek C.P."/>
            <person name="Druzhinina I.S."/>
        </authorList>
    </citation>
    <scope>NUCLEOTIDE SEQUENCE [LARGE SCALE GENOMIC DNA]</scope>
    <source>
        <strain evidence="3 4">CBS 226.95</strain>
    </source>
</reference>
<dbReference type="PROSITE" id="PS50157">
    <property type="entry name" value="ZINC_FINGER_C2H2_2"/>
    <property type="match status" value="1"/>
</dbReference>
<accession>A0A2T3ZXC7</accession>
<dbReference type="STRING" id="983964.A0A2T3ZXC7"/>
<evidence type="ECO:0000256" key="1">
    <source>
        <dbReference type="PROSITE-ProRule" id="PRU00042"/>
    </source>
</evidence>
<protein>
    <recommendedName>
        <fullName evidence="2">C2H2-type domain-containing protein</fullName>
    </recommendedName>
</protein>
<dbReference type="EMBL" id="KZ679692">
    <property type="protein sequence ID" value="PTB49465.1"/>
    <property type="molecule type" value="Genomic_DNA"/>
</dbReference>
<evidence type="ECO:0000313" key="4">
    <source>
        <dbReference type="Proteomes" id="UP000241690"/>
    </source>
</evidence>
<keyword evidence="1" id="KW-0863">Zinc-finger</keyword>
<organism evidence="3 4">
    <name type="scientific">Trichoderma harzianum CBS 226.95</name>
    <dbReference type="NCBI Taxonomy" id="983964"/>
    <lineage>
        <taxon>Eukaryota</taxon>
        <taxon>Fungi</taxon>
        <taxon>Dikarya</taxon>
        <taxon>Ascomycota</taxon>
        <taxon>Pezizomycotina</taxon>
        <taxon>Sordariomycetes</taxon>
        <taxon>Hypocreomycetidae</taxon>
        <taxon>Hypocreales</taxon>
        <taxon>Hypocreaceae</taxon>
        <taxon>Trichoderma</taxon>
    </lineage>
</organism>
<proteinExistence type="predicted"/>
<dbReference type="AlphaFoldDB" id="A0A2T3ZXC7"/>
<dbReference type="InterPro" id="IPR013087">
    <property type="entry name" value="Znf_C2H2_type"/>
</dbReference>
<keyword evidence="4" id="KW-1185">Reference proteome</keyword>
<dbReference type="GeneID" id="36629718"/>
<dbReference type="PROSITE" id="PS00028">
    <property type="entry name" value="ZINC_FINGER_C2H2_1"/>
    <property type="match status" value="1"/>
</dbReference>
<evidence type="ECO:0000313" key="3">
    <source>
        <dbReference type="EMBL" id="PTB49465.1"/>
    </source>
</evidence>